<keyword evidence="2 7" id="KW-0813">Transport</keyword>
<evidence type="ECO:0000256" key="8">
    <source>
        <dbReference type="SAM" id="MobiDB-lite"/>
    </source>
</evidence>
<dbReference type="PANTHER" id="PTHR30193:SF37">
    <property type="entry name" value="INNER MEMBRANE ABC TRANSPORTER PERMEASE PROTEIN YCJO"/>
    <property type="match status" value="1"/>
</dbReference>
<keyword evidence="4 7" id="KW-0812">Transmembrane</keyword>
<dbReference type="Pfam" id="PF00528">
    <property type="entry name" value="BPD_transp_1"/>
    <property type="match status" value="1"/>
</dbReference>
<evidence type="ECO:0000259" key="9">
    <source>
        <dbReference type="PROSITE" id="PS50928"/>
    </source>
</evidence>
<keyword evidence="3" id="KW-1003">Cell membrane</keyword>
<proteinExistence type="inferred from homology"/>
<evidence type="ECO:0000256" key="6">
    <source>
        <dbReference type="ARBA" id="ARBA00023136"/>
    </source>
</evidence>
<feature type="transmembrane region" description="Helical" evidence="7">
    <location>
        <begin position="99"/>
        <end position="119"/>
    </location>
</feature>
<dbReference type="InterPro" id="IPR051393">
    <property type="entry name" value="ABC_transporter_permease"/>
</dbReference>
<comment type="similarity">
    <text evidence="7">Belongs to the binding-protein-dependent transport system permease family.</text>
</comment>
<feature type="transmembrane region" description="Helical" evidence="7">
    <location>
        <begin position="131"/>
        <end position="158"/>
    </location>
</feature>
<dbReference type="GO" id="GO:0005886">
    <property type="term" value="C:plasma membrane"/>
    <property type="evidence" value="ECO:0007669"/>
    <property type="project" value="UniProtKB-SubCell"/>
</dbReference>
<feature type="transmembrane region" description="Helical" evidence="7">
    <location>
        <begin position="289"/>
        <end position="306"/>
    </location>
</feature>
<evidence type="ECO:0000256" key="5">
    <source>
        <dbReference type="ARBA" id="ARBA00022989"/>
    </source>
</evidence>
<feature type="transmembrane region" description="Helical" evidence="7">
    <location>
        <begin position="33"/>
        <end position="60"/>
    </location>
</feature>
<feature type="transmembrane region" description="Helical" evidence="7">
    <location>
        <begin position="178"/>
        <end position="199"/>
    </location>
</feature>
<evidence type="ECO:0000313" key="10">
    <source>
        <dbReference type="EMBL" id="SDL26549.1"/>
    </source>
</evidence>
<dbReference type="CDD" id="cd06261">
    <property type="entry name" value="TM_PBP2"/>
    <property type="match status" value="1"/>
</dbReference>
<reference evidence="10 11" key="1">
    <citation type="submission" date="2016-10" db="EMBL/GenBank/DDBJ databases">
        <authorList>
            <person name="de Groot N.N."/>
        </authorList>
    </citation>
    <scope>NUCLEOTIDE SEQUENCE [LARGE SCALE GENOMIC DNA]</scope>
    <source>
        <strain evidence="10 11">DSM 797</strain>
    </source>
</reference>
<evidence type="ECO:0000256" key="3">
    <source>
        <dbReference type="ARBA" id="ARBA00022475"/>
    </source>
</evidence>
<dbReference type="Gene3D" id="1.10.3720.10">
    <property type="entry name" value="MetI-like"/>
    <property type="match status" value="1"/>
</dbReference>
<dbReference type="InterPro" id="IPR000515">
    <property type="entry name" value="MetI-like"/>
</dbReference>
<feature type="domain" description="ABC transmembrane type-1" evidence="9">
    <location>
        <begin position="93"/>
        <end position="303"/>
    </location>
</feature>
<dbReference type="SUPFAM" id="SSF161098">
    <property type="entry name" value="MetI-like"/>
    <property type="match status" value="1"/>
</dbReference>
<sequence>MSVNTEVVKDENKATNKMNNKKTKSKRSKKNNLAYWAFVGPSLFAFTLVIFIPLVLGIYYSFTDWNGISSQINFVGFENYIKAFSDESFRNSFIFTTKFTVASVIVINVIGFLLALLVTRESKISNLLRTIFFMPNLIGGLILGFIWQFIFVNVFNGIGEALGQQWLMGWLSNETTGFWGMVIIVAWQMAGYVMVVYVAGLQNVPPELNEAAKIDGANWWQRLRNITIPMVRPAFTISLFLTLSNSFKLFDQNLALTNGGPGNATQMIALNIYQTAFSLNKINLAQAKAVIFFVLVAVIGLVQVYITKKGEVEA</sequence>
<dbReference type="EMBL" id="FNGW01000001">
    <property type="protein sequence ID" value="SDL26549.1"/>
    <property type="molecule type" value="Genomic_DNA"/>
</dbReference>
<feature type="region of interest" description="Disordered" evidence="8">
    <location>
        <begin position="1"/>
        <end position="26"/>
    </location>
</feature>
<keyword evidence="6 7" id="KW-0472">Membrane</keyword>
<evidence type="ECO:0000256" key="2">
    <source>
        <dbReference type="ARBA" id="ARBA00022448"/>
    </source>
</evidence>
<dbReference type="Proteomes" id="UP000199068">
    <property type="component" value="Unassembled WGS sequence"/>
</dbReference>
<dbReference type="PROSITE" id="PS50928">
    <property type="entry name" value="ABC_TM1"/>
    <property type="match status" value="1"/>
</dbReference>
<dbReference type="AlphaFoldDB" id="A0A1G9IMM3"/>
<accession>A0A1G9IMM3</accession>
<evidence type="ECO:0000256" key="4">
    <source>
        <dbReference type="ARBA" id="ARBA00022692"/>
    </source>
</evidence>
<gene>
    <name evidence="10" type="ORF">SAMN04515677_101314</name>
</gene>
<dbReference type="GO" id="GO:0055085">
    <property type="term" value="P:transmembrane transport"/>
    <property type="evidence" value="ECO:0007669"/>
    <property type="project" value="InterPro"/>
</dbReference>
<evidence type="ECO:0000256" key="7">
    <source>
        <dbReference type="RuleBase" id="RU363032"/>
    </source>
</evidence>
<evidence type="ECO:0000256" key="1">
    <source>
        <dbReference type="ARBA" id="ARBA00004651"/>
    </source>
</evidence>
<dbReference type="PANTHER" id="PTHR30193">
    <property type="entry name" value="ABC TRANSPORTER PERMEASE PROTEIN"/>
    <property type="match status" value="1"/>
</dbReference>
<comment type="subcellular location">
    <subcellularLocation>
        <location evidence="1 7">Cell membrane</location>
        <topology evidence="1 7">Multi-pass membrane protein</topology>
    </subcellularLocation>
</comment>
<dbReference type="STRING" id="1121325.SAMN04515677_101314"/>
<keyword evidence="5 7" id="KW-1133">Transmembrane helix</keyword>
<name>A0A1G9IMM3_9FIRM</name>
<organism evidence="10 11">
    <name type="scientific">Romboutsia lituseburensis DSM 797</name>
    <dbReference type="NCBI Taxonomy" id="1121325"/>
    <lineage>
        <taxon>Bacteria</taxon>
        <taxon>Bacillati</taxon>
        <taxon>Bacillota</taxon>
        <taxon>Clostridia</taxon>
        <taxon>Peptostreptococcales</taxon>
        <taxon>Peptostreptococcaceae</taxon>
        <taxon>Romboutsia</taxon>
    </lineage>
</organism>
<protein>
    <submittedName>
        <fullName evidence="10">Carbohydrate ABC transporter membrane protein 1, CUT1 family</fullName>
    </submittedName>
</protein>
<evidence type="ECO:0000313" key="11">
    <source>
        <dbReference type="Proteomes" id="UP000199068"/>
    </source>
</evidence>
<dbReference type="InterPro" id="IPR035906">
    <property type="entry name" value="MetI-like_sf"/>
</dbReference>
<keyword evidence="11" id="KW-1185">Reference proteome</keyword>